<dbReference type="PANTHER" id="PTHR34595:SF7">
    <property type="entry name" value="SLL1039 PROTEIN"/>
    <property type="match status" value="1"/>
</dbReference>
<evidence type="ECO:0000313" key="3">
    <source>
        <dbReference type="Proteomes" id="UP000666369"/>
    </source>
</evidence>
<protein>
    <submittedName>
        <fullName evidence="2">Circularly permuted type 2 ATP-grasp protein</fullName>
    </submittedName>
</protein>
<reference evidence="3" key="1">
    <citation type="submission" date="2023-07" db="EMBL/GenBank/DDBJ databases">
        <title>Duganella aceri sp. nov., isolated from tree sap.</title>
        <authorList>
            <person name="Kim I.S."/>
        </authorList>
    </citation>
    <scope>NUCLEOTIDE SEQUENCE [LARGE SCALE GENOMIC DNA]</scope>
    <source>
        <strain evidence="3">SAP-35</strain>
    </source>
</reference>
<dbReference type="Pfam" id="PF14403">
    <property type="entry name" value="CP_ATPgrasp_2"/>
    <property type="match status" value="1"/>
</dbReference>
<name>A0ABX0FRN3_9BURK</name>
<dbReference type="SUPFAM" id="SSF56059">
    <property type="entry name" value="Glutathione synthetase ATP-binding domain-like"/>
    <property type="match status" value="1"/>
</dbReference>
<dbReference type="RefSeq" id="WP_166106968.1">
    <property type="nucleotide sequence ID" value="NZ_JAADJT010000011.1"/>
</dbReference>
<accession>A0ABX0FRN3</accession>
<dbReference type="PANTHER" id="PTHR34595">
    <property type="entry name" value="BLR5612 PROTEIN"/>
    <property type="match status" value="1"/>
</dbReference>
<dbReference type="InterPro" id="IPR051680">
    <property type="entry name" value="ATP-dep_Glu-Cys_Ligase-2"/>
</dbReference>
<dbReference type="EMBL" id="JAADJT010000011">
    <property type="protein sequence ID" value="NGZ87075.1"/>
    <property type="molecule type" value="Genomic_DNA"/>
</dbReference>
<dbReference type="Proteomes" id="UP000666369">
    <property type="component" value="Unassembled WGS sequence"/>
</dbReference>
<proteinExistence type="predicted"/>
<organism evidence="2 3">
    <name type="scientific">Duganella aceris</name>
    <dbReference type="NCBI Taxonomy" id="2703883"/>
    <lineage>
        <taxon>Bacteria</taxon>
        <taxon>Pseudomonadati</taxon>
        <taxon>Pseudomonadota</taxon>
        <taxon>Betaproteobacteria</taxon>
        <taxon>Burkholderiales</taxon>
        <taxon>Oxalobacteraceae</taxon>
        <taxon>Telluria group</taxon>
        <taxon>Duganella</taxon>
    </lineage>
</organism>
<feature type="domain" description="Circularly permuted ATP-grasp type 2" evidence="1">
    <location>
        <begin position="77"/>
        <end position="452"/>
    </location>
</feature>
<gene>
    <name evidence="2" type="ORF">GW587_22795</name>
</gene>
<keyword evidence="3" id="KW-1185">Reference proteome</keyword>
<comment type="caution">
    <text evidence="2">The sequence shown here is derived from an EMBL/GenBank/DDBJ whole genome shotgun (WGS) entry which is preliminary data.</text>
</comment>
<dbReference type="Gene3D" id="3.30.1490.270">
    <property type="match status" value="1"/>
</dbReference>
<dbReference type="InterPro" id="IPR016450">
    <property type="entry name" value="UCP005522"/>
</dbReference>
<dbReference type="PIRSF" id="PIRSF005522">
    <property type="entry name" value="UCP005522"/>
    <property type="match status" value="1"/>
</dbReference>
<evidence type="ECO:0000313" key="2">
    <source>
        <dbReference type="EMBL" id="NGZ87075.1"/>
    </source>
</evidence>
<sequence>MAKFFNEMTADGLAHNASTEVREHYREFCGWLQRQSAETIERKRAEADLTFRRVGITFAVYGDDAGTERLIPFDTIPRIITAAEWKCMETGLIQRVKALNMFVHDIYHDQNIIKAGIIPAEQIYKNAQYRPEMQGINVASDIYAHIAGVDIVRAGEGEFYVLEDNLRVPSGVSYMLEDRKMMMRLFPELFARNKIAPVDHYPDMLLDNLRSVAPMGINDPTVVVMTPGMYNSAYFEHAFLAQQMGVELVEGKDLFVSDNTVFMRTTRGPKRVDVIYRRLDDDFLDPLAFRSDSSLGVPGLLSVYRSGRVTLANAIGTGVADDKSIYPFVPDMIKFYLSEEPVLNNVPTYQCRKKEDLAYTLANLGELVVKEVHGAGGYGMLVGPASTKQQIEDFRQRLLAKPDGYIAQPTLALSACPTYVENGIAPRHIDLRPFVLSGKTISMVPGGLTRVALQEGSLVVNSSQGGGTKDTWILER</sequence>
<evidence type="ECO:0000259" key="1">
    <source>
        <dbReference type="Pfam" id="PF14403"/>
    </source>
</evidence>
<dbReference type="InterPro" id="IPR025841">
    <property type="entry name" value="CP_ATPgrasp_2"/>
</dbReference>
<dbReference type="Gene3D" id="3.40.50.11290">
    <property type="match status" value="1"/>
</dbReference>